<dbReference type="EMBL" id="FOTW01000013">
    <property type="protein sequence ID" value="SFM15063.1"/>
    <property type="molecule type" value="Genomic_DNA"/>
</dbReference>
<dbReference type="InterPro" id="IPR000847">
    <property type="entry name" value="LysR_HTH_N"/>
</dbReference>
<evidence type="ECO:0000256" key="2">
    <source>
        <dbReference type="ARBA" id="ARBA00022448"/>
    </source>
</evidence>
<dbReference type="InterPro" id="IPR036388">
    <property type="entry name" value="WH-like_DNA-bd_sf"/>
</dbReference>
<evidence type="ECO:0000256" key="3">
    <source>
        <dbReference type="ARBA" id="ARBA00022505"/>
    </source>
</evidence>
<dbReference type="SUPFAM" id="SSF50331">
    <property type="entry name" value="MOP-like"/>
    <property type="match status" value="2"/>
</dbReference>
<feature type="domain" description="Mop" evidence="8">
    <location>
        <begin position="165"/>
        <end position="231"/>
    </location>
</feature>
<evidence type="ECO:0000256" key="7">
    <source>
        <dbReference type="SAM" id="MobiDB-lite"/>
    </source>
</evidence>
<dbReference type="PROSITE" id="PS51866">
    <property type="entry name" value="MOP"/>
    <property type="match status" value="2"/>
</dbReference>
<proteinExistence type="inferred from homology"/>
<dbReference type="NCBIfam" id="TIGR00637">
    <property type="entry name" value="ModE_repress"/>
    <property type="match status" value="1"/>
</dbReference>
<dbReference type="Pfam" id="PF00126">
    <property type="entry name" value="HTH_1"/>
    <property type="match status" value="1"/>
</dbReference>
<feature type="compositionally biased region" description="Low complexity" evidence="7">
    <location>
        <begin position="13"/>
        <end position="34"/>
    </location>
</feature>
<keyword evidence="2 5" id="KW-0813">Transport</keyword>
<dbReference type="STRING" id="758825.SAMN02982985_02982"/>
<dbReference type="PANTHER" id="PTHR30432">
    <property type="entry name" value="TRANSCRIPTIONAL REGULATOR MODE"/>
    <property type="match status" value="1"/>
</dbReference>
<feature type="compositionally biased region" description="Basic and acidic residues" evidence="7">
    <location>
        <begin position="1"/>
        <end position="10"/>
    </location>
</feature>
<dbReference type="InterPro" id="IPR003725">
    <property type="entry name" value="ModE-bd_N"/>
</dbReference>
<gene>
    <name evidence="9" type="ORF">SAMN02982985_02982</name>
</gene>
<dbReference type="GO" id="GO:0003700">
    <property type="term" value="F:DNA-binding transcription factor activity"/>
    <property type="evidence" value="ECO:0007669"/>
    <property type="project" value="InterPro"/>
</dbReference>
<dbReference type="InterPro" id="IPR051815">
    <property type="entry name" value="Molybdate_resp_trans_reg"/>
</dbReference>
<protein>
    <submittedName>
        <fullName evidence="9">Molybdate transport system regulatory protein</fullName>
    </submittedName>
</protein>
<feature type="region of interest" description="Required for dimer formation and molybdate binding" evidence="6">
    <location>
        <begin position="166"/>
        <end position="174"/>
    </location>
</feature>
<dbReference type="InterPro" id="IPR036390">
    <property type="entry name" value="WH_DNA-bd_sf"/>
</dbReference>
<keyword evidence="10" id="KW-1185">Reference proteome</keyword>
<name>A0A1I4NIR7_9BURK</name>
<dbReference type="PIRSF" id="PIRSF005763">
    <property type="entry name" value="Txn_reg_ModE"/>
    <property type="match status" value="1"/>
</dbReference>
<evidence type="ECO:0000313" key="9">
    <source>
        <dbReference type="EMBL" id="SFM15063.1"/>
    </source>
</evidence>
<dbReference type="GO" id="GO:0015689">
    <property type="term" value="P:molybdate ion transport"/>
    <property type="evidence" value="ECO:0007669"/>
    <property type="project" value="UniProtKB-UniRule"/>
</dbReference>
<keyword evidence="3 5" id="KW-0500">Molybdenum</keyword>
<dbReference type="Pfam" id="PF03459">
    <property type="entry name" value="TOBE"/>
    <property type="match status" value="2"/>
</dbReference>
<organism evidence="9 10">
    <name type="scientific">Rugamonas rubra</name>
    <dbReference type="NCBI Taxonomy" id="758825"/>
    <lineage>
        <taxon>Bacteria</taxon>
        <taxon>Pseudomonadati</taxon>
        <taxon>Pseudomonadota</taxon>
        <taxon>Betaproteobacteria</taxon>
        <taxon>Burkholderiales</taxon>
        <taxon>Oxalobacteraceae</taxon>
        <taxon>Telluria group</taxon>
        <taxon>Rugamonas</taxon>
    </lineage>
</organism>
<dbReference type="PANTHER" id="PTHR30432:SF1">
    <property type="entry name" value="DNA-BINDING TRANSCRIPTIONAL DUAL REGULATOR MODE"/>
    <property type="match status" value="1"/>
</dbReference>
<dbReference type="Gene3D" id="2.40.50.100">
    <property type="match status" value="2"/>
</dbReference>
<evidence type="ECO:0000256" key="4">
    <source>
        <dbReference type="ARBA" id="ARBA00022737"/>
    </source>
</evidence>
<feature type="domain" description="Mop" evidence="8">
    <location>
        <begin position="237"/>
        <end position="303"/>
    </location>
</feature>
<dbReference type="NCBIfam" id="TIGR00638">
    <property type="entry name" value="Mop"/>
    <property type="match status" value="2"/>
</dbReference>
<accession>A0A1I4NIR7</accession>
<dbReference type="InterPro" id="IPR004606">
    <property type="entry name" value="Mop_domain"/>
</dbReference>
<dbReference type="InterPro" id="IPR016462">
    <property type="entry name" value="ModE"/>
</dbReference>
<evidence type="ECO:0000259" key="8">
    <source>
        <dbReference type="PROSITE" id="PS51866"/>
    </source>
</evidence>
<dbReference type="Proteomes" id="UP000199470">
    <property type="component" value="Unassembled WGS sequence"/>
</dbReference>
<comment type="similarity">
    <text evidence="1 5">Belongs to the ModE family.</text>
</comment>
<evidence type="ECO:0000256" key="1">
    <source>
        <dbReference type="ARBA" id="ARBA00008110"/>
    </source>
</evidence>
<evidence type="ECO:0000313" key="10">
    <source>
        <dbReference type="Proteomes" id="UP000199470"/>
    </source>
</evidence>
<dbReference type="InterPro" id="IPR008995">
    <property type="entry name" value="Mo/tungstate-bd_C_term_dom"/>
</dbReference>
<dbReference type="Gene3D" id="1.10.10.10">
    <property type="entry name" value="Winged helix-like DNA-binding domain superfamily/Winged helix DNA-binding domain"/>
    <property type="match status" value="1"/>
</dbReference>
<dbReference type="InterPro" id="IPR005116">
    <property type="entry name" value="Transp-assoc_OB_typ1"/>
</dbReference>
<keyword evidence="4" id="KW-0677">Repeat</keyword>
<reference evidence="9 10" key="1">
    <citation type="submission" date="2016-10" db="EMBL/GenBank/DDBJ databases">
        <authorList>
            <person name="de Groot N.N."/>
        </authorList>
    </citation>
    <scope>NUCLEOTIDE SEQUENCE [LARGE SCALE GENOMIC DNA]</scope>
    <source>
        <strain evidence="9 10">ATCC 43154</strain>
    </source>
</reference>
<sequence>MSTMWRELRNMKPSIEQQPEQPAEQQAEQSPSAPQEHKPAAQLALQGNVWMTIGGEKFGGQDRVALLAAIAEHGSITAAAKAIKMSYKAAWDAIEAMNNLAGETLVERLAGGKGGGGTRLTRRGAQLVENFRLIEQEHRQFVAHLSQQSHALADDFLLIQKMKMKTSARNQFSGIVTGLKRGVVNDEVTLEIMGGQHIVATITCDSTDSLGLAVGASAFALVKASAIIVVSDAGAARFSARNQLAGSITRLQVGAVNSEVSIELPGGGTIAAIVTRDSGDTLGLAVGGAVSAIFKASSVIIGRAG</sequence>
<dbReference type="AlphaFoldDB" id="A0A1I4NIR7"/>
<dbReference type="SUPFAM" id="SSF46785">
    <property type="entry name" value="Winged helix' DNA-binding domain"/>
    <property type="match status" value="1"/>
</dbReference>
<evidence type="ECO:0000256" key="6">
    <source>
        <dbReference type="PIRSR" id="PIRSR005763-1"/>
    </source>
</evidence>
<feature type="region of interest" description="Disordered" evidence="7">
    <location>
        <begin position="1"/>
        <end position="40"/>
    </location>
</feature>
<dbReference type="GO" id="GO:0030151">
    <property type="term" value="F:molybdenum ion binding"/>
    <property type="evidence" value="ECO:0007669"/>
    <property type="project" value="UniProtKB-UniRule"/>
</dbReference>
<evidence type="ECO:0000256" key="5">
    <source>
        <dbReference type="PIRNR" id="PIRNR005763"/>
    </source>
</evidence>